<evidence type="ECO:0000313" key="1">
    <source>
        <dbReference type="EMBL" id="GGM74419.1"/>
    </source>
</evidence>
<protein>
    <submittedName>
        <fullName evidence="1">Uncharacterized protein</fullName>
    </submittedName>
</protein>
<organism evidence="1 2">
    <name type="scientific">Dyadobacter beijingensis</name>
    <dbReference type="NCBI Taxonomy" id="365489"/>
    <lineage>
        <taxon>Bacteria</taxon>
        <taxon>Pseudomonadati</taxon>
        <taxon>Bacteroidota</taxon>
        <taxon>Cytophagia</taxon>
        <taxon>Cytophagales</taxon>
        <taxon>Spirosomataceae</taxon>
        <taxon>Dyadobacter</taxon>
    </lineage>
</organism>
<evidence type="ECO:0000313" key="2">
    <source>
        <dbReference type="Proteomes" id="UP000632339"/>
    </source>
</evidence>
<sequence length="90" mass="9317">MGEVLAEPISVGVSPKAPVASDNCAMKSVLAAGVPAKVNATETSLPAQTDEGVTAPVVILVCPKENARQNTVAKMVSKLSLINVFFMYLS</sequence>
<dbReference type="EMBL" id="BMLI01000001">
    <property type="protein sequence ID" value="GGM74419.1"/>
    <property type="molecule type" value="Genomic_DNA"/>
</dbReference>
<reference evidence="2" key="1">
    <citation type="journal article" date="2019" name="Int. J. Syst. Evol. Microbiol.">
        <title>The Global Catalogue of Microorganisms (GCM) 10K type strain sequencing project: providing services to taxonomists for standard genome sequencing and annotation.</title>
        <authorList>
            <consortium name="The Broad Institute Genomics Platform"/>
            <consortium name="The Broad Institute Genome Sequencing Center for Infectious Disease"/>
            <person name="Wu L."/>
            <person name="Ma J."/>
        </authorList>
    </citation>
    <scope>NUCLEOTIDE SEQUENCE [LARGE SCALE GENOMIC DNA]</scope>
    <source>
        <strain evidence="2">CGMCC 1.6375</strain>
    </source>
</reference>
<accession>A0ABQ2HCH5</accession>
<keyword evidence="2" id="KW-1185">Reference proteome</keyword>
<dbReference type="Proteomes" id="UP000632339">
    <property type="component" value="Unassembled WGS sequence"/>
</dbReference>
<gene>
    <name evidence="1" type="ORF">GCM10010967_02410</name>
</gene>
<proteinExistence type="predicted"/>
<comment type="caution">
    <text evidence="1">The sequence shown here is derived from an EMBL/GenBank/DDBJ whole genome shotgun (WGS) entry which is preliminary data.</text>
</comment>
<name>A0ABQ2HCH5_9BACT</name>